<dbReference type="RefSeq" id="WP_173023518.1">
    <property type="nucleotide sequence ID" value="NZ_JACOPQ010000007.1"/>
</dbReference>
<dbReference type="Proteomes" id="UP000607645">
    <property type="component" value="Unassembled WGS sequence"/>
</dbReference>
<proteinExistence type="predicted"/>
<comment type="caution">
    <text evidence="2">The sequence shown here is derived from an EMBL/GenBank/DDBJ whole genome shotgun (WGS) entry which is preliminary data.</text>
</comment>
<keyword evidence="3" id="KW-1185">Reference proteome</keyword>
<dbReference type="InterPro" id="IPR001387">
    <property type="entry name" value="Cro/C1-type_HTH"/>
</dbReference>
<dbReference type="Gene3D" id="1.10.260.40">
    <property type="entry name" value="lambda repressor-like DNA-binding domains"/>
    <property type="match status" value="1"/>
</dbReference>
<evidence type="ECO:0000313" key="2">
    <source>
        <dbReference type="EMBL" id="MBC5737324.1"/>
    </source>
</evidence>
<dbReference type="SUPFAM" id="SSF47413">
    <property type="entry name" value="lambda repressor-like DNA-binding domains"/>
    <property type="match status" value="1"/>
</dbReference>
<dbReference type="PROSITE" id="PS50943">
    <property type="entry name" value="HTH_CROC1"/>
    <property type="match status" value="1"/>
</dbReference>
<evidence type="ECO:0000259" key="1">
    <source>
        <dbReference type="PROSITE" id="PS50943"/>
    </source>
</evidence>
<name>A0A8J6JM03_9FIRM</name>
<reference evidence="2" key="1">
    <citation type="submission" date="2020-08" db="EMBL/GenBank/DDBJ databases">
        <title>Genome public.</title>
        <authorList>
            <person name="Liu C."/>
            <person name="Sun Q."/>
        </authorList>
    </citation>
    <scope>NUCLEOTIDE SEQUENCE</scope>
    <source>
        <strain evidence="2">NSJ-52</strain>
    </source>
</reference>
<feature type="domain" description="HTH cro/C1-type" evidence="1">
    <location>
        <begin position="18"/>
        <end position="73"/>
    </location>
</feature>
<sequence length="76" mass="8317">MNPSEKDSQRFQLAARRVRRRREAIGVTAAELAGRAGVPAGRVEALEAGKPGALRMDELFDLCAALGIRPRELFEP</sequence>
<dbReference type="GO" id="GO:0003677">
    <property type="term" value="F:DNA binding"/>
    <property type="evidence" value="ECO:0007669"/>
    <property type="project" value="InterPro"/>
</dbReference>
<dbReference type="EMBL" id="JACOPQ010000007">
    <property type="protein sequence ID" value="MBC5737324.1"/>
    <property type="molecule type" value="Genomic_DNA"/>
</dbReference>
<evidence type="ECO:0000313" key="3">
    <source>
        <dbReference type="Proteomes" id="UP000607645"/>
    </source>
</evidence>
<dbReference type="InterPro" id="IPR010982">
    <property type="entry name" value="Lambda_DNA-bd_dom_sf"/>
</dbReference>
<protein>
    <submittedName>
        <fullName evidence="2">Helix-turn-helix transcriptional regulator</fullName>
    </submittedName>
</protein>
<dbReference type="AlphaFoldDB" id="A0A8J6JM03"/>
<dbReference type="Pfam" id="PF13443">
    <property type="entry name" value="HTH_26"/>
    <property type="match status" value="1"/>
</dbReference>
<gene>
    <name evidence="2" type="ORF">H8S62_09940</name>
</gene>
<dbReference type="CDD" id="cd00093">
    <property type="entry name" value="HTH_XRE"/>
    <property type="match status" value="1"/>
</dbReference>
<accession>A0A8J6JM03</accession>
<organism evidence="2 3">
    <name type="scientific">Lawsonibacter faecis</name>
    <dbReference type="NCBI Taxonomy" id="2763052"/>
    <lineage>
        <taxon>Bacteria</taxon>
        <taxon>Bacillati</taxon>
        <taxon>Bacillota</taxon>
        <taxon>Clostridia</taxon>
        <taxon>Eubacteriales</taxon>
        <taxon>Oscillospiraceae</taxon>
        <taxon>Lawsonibacter</taxon>
    </lineage>
</organism>
<dbReference type="SMART" id="SM00530">
    <property type="entry name" value="HTH_XRE"/>
    <property type="match status" value="1"/>
</dbReference>